<feature type="transmembrane region" description="Helical" evidence="7">
    <location>
        <begin position="68"/>
        <end position="90"/>
    </location>
</feature>
<evidence type="ECO:0000313" key="9">
    <source>
        <dbReference type="Proteomes" id="UP001370590"/>
    </source>
</evidence>
<feature type="transmembrane region" description="Helical" evidence="7">
    <location>
        <begin position="253"/>
        <end position="272"/>
    </location>
</feature>
<evidence type="ECO:0000256" key="1">
    <source>
        <dbReference type="ARBA" id="ARBA00004141"/>
    </source>
</evidence>
<evidence type="ECO:0000256" key="2">
    <source>
        <dbReference type="ARBA" id="ARBA00022448"/>
    </source>
</evidence>
<reference evidence="8 9" key="1">
    <citation type="submission" date="2023-10" db="EMBL/GenBank/DDBJ databases">
        <title>Nicoliella lavandulae sp. nov. isolated from Lavandula angustifolia flowers.</title>
        <authorList>
            <person name="Alcantara C."/>
            <person name="Zuniga M."/>
            <person name="Landete J.M."/>
            <person name="Monedero V."/>
        </authorList>
    </citation>
    <scope>NUCLEOTIDE SEQUENCE [LARGE SCALE GENOMIC DNA]</scope>
    <source>
        <strain evidence="8 9">Es01</strain>
    </source>
</reference>
<feature type="transmembrane region" description="Helical" evidence="7">
    <location>
        <begin position="197"/>
        <end position="217"/>
    </location>
</feature>
<keyword evidence="6 7" id="KW-0472">Membrane</keyword>
<keyword evidence="4 7" id="KW-0812">Transmembrane</keyword>
<feature type="transmembrane region" description="Helical" evidence="7">
    <location>
        <begin position="102"/>
        <end position="121"/>
    </location>
</feature>
<protein>
    <submittedName>
        <fullName evidence="8">AEC family transporter</fullName>
    </submittedName>
</protein>
<feature type="transmembrane region" description="Helical" evidence="7">
    <location>
        <begin position="284"/>
        <end position="304"/>
    </location>
</feature>
<evidence type="ECO:0000256" key="7">
    <source>
        <dbReference type="SAM" id="Phobius"/>
    </source>
</evidence>
<comment type="subcellular location">
    <subcellularLocation>
        <location evidence="1">Membrane</location>
        <topology evidence="1">Multi-pass membrane protein</topology>
    </subcellularLocation>
</comment>
<feature type="transmembrane region" description="Helical" evidence="7">
    <location>
        <begin position="229"/>
        <end position="247"/>
    </location>
</feature>
<dbReference type="EMBL" id="JAWMWH010000003">
    <property type="protein sequence ID" value="MEJ6400817.1"/>
    <property type="molecule type" value="Genomic_DNA"/>
</dbReference>
<feature type="transmembrane region" description="Helical" evidence="7">
    <location>
        <begin position="6"/>
        <end position="24"/>
    </location>
</feature>
<evidence type="ECO:0000256" key="3">
    <source>
        <dbReference type="ARBA" id="ARBA00022475"/>
    </source>
</evidence>
<dbReference type="InterPro" id="IPR004776">
    <property type="entry name" value="Mem_transp_PIN-like"/>
</dbReference>
<organism evidence="8 9">
    <name type="scientific">Nicoliella lavandulae</name>
    <dbReference type="NCBI Taxonomy" id="3082954"/>
    <lineage>
        <taxon>Bacteria</taxon>
        <taxon>Bacillati</taxon>
        <taxon>Bacillota</taxon>
        <taxon>Bacilli</taxon>
        <taxon>Lactobacillales</taxon>
        <taxon>Lactobacillaceae</taxon>
        <taxon>Nicoliella</taxon>
    </lineage>
</organism>
<dbReference type="RefSeq" id="WP_339960673.1">
    <property type="nucleotide sequence ID" value="NZ_JAWMWH010000003.1"/>
</dbReference>
<keyword evidence="2" id="KW-0813">Transport</keyword>
<evidence type="ECO:0000256" key="6">
    <source>
        <dbReference type="ARBA" id="ARBA00023136"/>
    </source>
</evidence>
<name>A0ABU8SLP0_9LACO</name>
<dbReference type="Pfam" id="PF03547">
    <property type="entry name" value="Mem_trans"/>
    <property type="match status" value="1"/>
</dbReference>
<keyword evidence="9" id="KW-1185">Reference proteome</keyword>
<keyword evidence="5 7" id="KW-1133">Transmembrane helix</keyword>
<proteinExistence type="predicted"/>
<evidence type="ECO:0000256" key="4">
    <source>
        <dbReference type="ARBA" id="ARBA00022692"/>
    </source>
</evidence>
<evidence type="ECO:0000256" key="5">
    <source>
        <dbReference type="ARBA" id="ARBA00022989"/>
    </source>
</evidence>
<dbReference type="Proteomes" id="UP001370590">
    <property type="component" value="Unassembled WGS sequence"/>
</dbReference>
<feature type="transmembrane region" description="Helical" evidence="7">
    <location>
        <begin position="127"/>
        <end position="149"/>
    </location>
</feature>
<feature type="transmembrane region" description="Helical" evidence="7">
    <location>
        <begin position="170"/>
        <end position="191"/>
    </location>
</feature>
<evidence type="ECO:0000313" key="8">
    <source>
        <dbReference type="EMBL" id="MEJ6400817.1"/>
    </source>
</evidence>
<gene>
    <name evidence="8" type="ORF">R4146_06620</name>
</gene>
<sequence length="307" mass="33460">MFEKLVSALCPIIVTLLVGFYASHRKKFDLNDAGKFNKFVLNYALPFSLFGSIISIKSKTIIDNLPVGFWIMLAMIGGYIITFLISHYLFHRPISIAGLRALAINGPSVVYVGPIILGAIFPKQSPLIISFGGIVLNLFLMPVTIILITMDKSGNTNYLKHFVAAIKKPVVFAPVLASVLVFLGFNIDPVWERNFTIIGGTTSGLALFSSGIILERLKPSLSLQVTKNVFLKLIAVPFIMFLLMKAAGSNSSVITEILITTGIPSAAIITTFANQYHVAEKEMVSTLFFSTVISIITLAAIMLIRGI</sequence>
<dbReference type="PANTHER" id="PTHR36838">
    <property type="entry name" value="AUXIN EFFLUX CARRIER FAMILY PROTEIN"/>
    <property type="match status" value="1"/>
</dbReference>
<accession>A0ABU8SLP0</accession>
<keyword evidence="3" id="KW-1003">Cell membrane</keyword>
<dbReference type="PANTHER" id="PTHR36838:SF1">
    <property type="entry name" value="SLR1864 PROTEIN"/>
    <property type="match status" value="1"/>
</dbReference>
<comment type="caution">
    <text evidence="8">The sequence shown here is derived from an EMBL/GenBank/DDBJ whole genome shotgun (WGS) entry which is preliminary data.</text>
</comment>
<feature type="transmembrane region" description="Helical" evidence="7">
    <location>
        <begin position="36"/>
        <end position="56"/>
    </location>
</feature>